<dbReference type="SUPFAM" id="SSF52151">
    <property type="entry name" value="FabD/lysophospholipase-like"/>
    <property type="match status" value="1"/>
</dbReference>
<evidence type="ECO:0000313" key="15">
    <source>
        <dbReference type="Proteomes" id="UP001500886"/>
    </source>
</evidence>
<dbReference type="Pfam" id="PF02801">
    <property type="entry name" value="Ketoacyl-synt_C"/>
    <property type="match status" value="1"/>
</dbReference>
<dbReference type="InterPro" id="IPR014031">
    <property type="entry name" value="Ketoacyl_synth_C"/>
</dbReference>
<protein>
    <submittedName>
        <fullName evidence="14">Type I polyketide synthase</fullName>
    </submittedName>
</protein>
<dbReference type="PROSITE" id="PS00012">
    <property type="entry name" value="PHOSPHOPANTETHEINE"/>
    <property type="match status" value="1"/>
</dbReference>
<dbReference type="InterPro" id="IPR036736">
    <property type="entry name" value="ACP-like_sf"/>
</dbReference>
<dbReference type="InterPro" id="IPR013217">
    <property type="entry name" value="Methyltransf_12"/>
</dbReference>
<dbReference type="InterPro" id="IPR006162">
    <property type="entry name" value="Ppantetheine_attach_site"/>
</dbReference>
<evidence type="ECO:0000256" key="3">
    <source>
        <dbReference type="ARBA" id="ARBA00022553"/>
    </source>
</evidence>
<dbReference type="SUPFAM" id="SSF53335">
    <property type="entry name" value="S-adenosyl-L-methionine-dependent methyltransferases"/>
    <property type="match status" value="1"/>
</dbReference>
<dbReference type="Pfam" id="PF14765">
    <property type="entry name" value="PS-DH"/>
    <property type="match status" value="1"/>
</dbReference>
<dbReference type="InterPro" id="IPR020807">
    <property type="entry name" value="PKS_DH"/>
</dbReference>
<dbReference type="InterPro" id="IPR011032">
    <property type="entry name" value="GroES-like_sf"/>
</dbReference>
<dbReference type="InterPro" id="IPR020806">
    <property type="entry name" value="PKS_PP-bd"/>
</dbReference>
<dbReference type="InterPro" id="IPR001227">
    <property type="entry name" value="Ac_transferase_dom_sf"/>
</dbReference>
<evidence type="ECO:0000256" key="10">
    <source>
        <dbReference type="SAM" id="MobiDB-lite"/>
    </source>
</evidence>
<feature type="compositionally biased region" description="Basic and acidic residues" evidence="10">
    <location>
        <begin position="537"/>
        <end position="558"/>
    </location>
</feature>
<evidence type="ECO:0000256" key="8">
    <source>
        <dbReference type="ARBA" id="ARBA00023315"/>
    </source>
</evidence>
<keyword evidence="15" id="KW-1185">Reference proteome</keyword>
<feature type="compositionally biased region" description="Polar residues" evidence="10">
    <location>
        <begin position="559"/>
        <end position="568"/>
    </location>
</feature>
<evidence type="ECO:0000256" key="1">
    <source>
        <dbReference type="ARBA" id="ARBA00004792"/>
    </source>
</evidence>
<dbReference type="SMART" id="SM00823">
    <property type="entry name" value="PKS_PP"/>
    <property type="match status" value="1"/>
</dbReference>
<proteinExistence type="predicted"/>
<evidence type="ECO:0000259" key="11">
    <source>
        <dbReference type="PROSITE" id="PS50075"/>
    </source>
</evidence>
<dbReference type="Pfam" id="PF13602">
    <property type="entry name" value="ADH_zinc_N_2"/>
    <property type="match status" value="1"/>
</dbReference>
<reference evidence="14 15" key="1">
    <citation type="journal article" date="2019" name="Int. J. Syst. Evol. Microbiol.">
        <title>The Global Catalogue of Microorganisms (GCM) 10K type strain sequencing project: providing services to taxonomists for standard genome sequencing and annotation.</title>
        <authorList>
            <consortium name="The Broad Institute Genomics Platform"/>
            <consortium name="The Broad Institute Genome Sequencing Center for Infectious Disease"/>
            <person name="Wu L."/>
            <person name="Ma J."/>
        </authorList>
    </citation>
    <scope>NUCLEOTIDE SEQUENCE [LARGE SCALE GENOMIC DNA]</scope>
    <source>
        <strain evidence="14 15">JCM 4542</strain>
    </source>
</reference>
<feature type="region of interest" description="N-terminal hotdog fold" evidence="9">
    <location>
        <begin position="970"/>
        <end position="1090"/>
    </location>
</feature>
<dbReference type="SUPFAM" id="SSF51735">
    <property type="entry name" value="NAD(P)-binding Rossmann-fold domains"/>
    <property type="match status" value="3"/>
</dbReference>
<dbReference type="InterPro" id="IPR049552">
    <property type="entry name" value="PKS_DH_N"/>
</dbReference>
<sequence>MGVDGNGKVPADRIVAVVGAACRLPGGIGGLDALWRALREGRDLITEAPADRFDSSRFVDPAMPRPGKSYTAAGGFLDDISGFDASYFGISPREAAQMDPQQRLLLELAAEACDDAAVAPAALAGTDTAVHVGIFDNSYGALQFMNRSVNAYTMSGAASSIAANRISHVMDLHGPSVVVDTACSSSLVALVQACRDLQAGISRTALAGGANILLNPYHYVGFCQASMLSPTGRCRSFSAGADGYVRAEGGGMVLLKRLPDALADGDRIHALVLAGAVNSDGRTPGISLPRMQLQERLLREVYEHAGIAPDDIAYLEAHGTGTPAGDPIEAEAIGRALGSRRTRDALPIGSVKSNLGHLESASGMAGLMKALLVLREGEIPPTLHADEPTPHVDFAALRLALTVRPRPAGLGERSVVGVNSFGFGGTNAHVVLAPPPAPPATPAPPPPAARPLLVTARTRRALADALQRTATRLAQAPDEEFYDLAYTATMRRGKHPHRAAVLAPDPATAAERLGALAQSLTLAPEPRQGRLPTPPPEPRKGHGELRDQPQRTGSREDGTWQQRVSTLLQKPDLLAEAPTPTAEGDTGRPAPAPRHAALGTEAAHGRVAFVFTGNGGQWPGMGEALMAGDPGFRETVETLDTLLAPRLGWSVARAMADPGSGPDLSATEYAQPLLFALQTGLVGMLRRHGVTPAAVVGHSVGEVAAAHAAGALDLAQAAAVIAARVRAQAPTAGSGGMTAVSLPRHEAEDVLARHPGLGIACVNTDSDVTVSGPTAQLAALEAELARKGVACSRLDVDYAFHSPAMDAARALIGTDLAELRPAAATVPMVSTVTGAPVTGTELGADHWWRNVREPVLLTPAVQHLLATGHDVFLEVGPHPVVCPYLRRLTRKHPTPVAVVPTLAQDAAGPDAVHTAVAALAAAGADLDWRHHYPVPGRVADLPAYPWQRERHWNGSPGIWSGVAGDGGVDHPLLGDRLVPLHQPTWRGPVEPALAPWLADHRVGAAVVWPATGYVEMALAAGRRVLDAPAEAEHLEITRALVVPWDDPGSTVLYLTVSPDDGAVTITSVTGDRSAPVQHARARLRRLLRPRPGPVDLTAVRRRCTASADPAELYRTAASAGLDYGPAFRTLRRLHTGDGEVLAAYEIEEPRDAYEAHPALLDGALQAGLPLMAGALARGEAYLPAGIEAVRVWQAPPAQGLVHLRERPRTATEVCWDITVTALDGTVTAELQGCRLRRFDGARTTPLIRSATVLRAAPHTDLPCPPSPLPSCTDLVSRARPRIEAARDALRAGGYERARRMNLLATAIAFTEGLRGLLPEGERILALDGEGAPPLRPHHRQMCAWVLPVLARRGLAERLPDGRWALQPSAVTADDVLRRAAYELPAFATEIALAALHRGGLTKVLRGERQELEYLVEGGMELMDQFFDLAPFIRCQNRMLRALMEEIVRQWPADRPLRILEVGGGTGGATAALLAVLPPERTRYTFTDVSQYFTGRAEKRFARHDFVDYRPFDLDADPAGQGLTPGGFDVVVAANALHTAKDLAPALRRVAGLLAPGGRLLASEQHNVEAMAQYFATLESFWHHTDRDLRPEVLPLPAHRWPRLLRQCGFTDVVGLGEGRRRTAGADGSVLLATAADTAAAAVVPPAAPPPAGTAGAWILAAEGDQENEPQALAHALRQSTDAPVRITGVPDDTAAWDRLLARERGDVTVVLLLDPAAPDPGPGDVVGLTARRIAVLAALASAGERLPAGTGLTVWLVTRPSGVLPAPERPDAPHDAAVWGVARTLANEHPRITVRRLSFERTADPGADAHRLARELLTATDEDEIVLTAGGRFVPRVVDLAEHPQLTADSRTVAAFALEVRDRGLAYRLAWTETEAPAEPGVGQVVVAVRAAALNYRDIMHAIGVLPQAEVVRELPRQPGPGMECAGVVEAVGPGVTGVAVGDRVFGLAPSALASHVLTSEHALAPIPARMSFAEAATLPVVFLTVHYGLGHLARLQRGETVLVHGAAGGVGLAALQYARRCGARVIATAGTAAKRNLLHVLGVEHVLDSRDLAFAEQVRQITGGEGVDVVLNSLAGEAIARGLDVLRPGGRFVELGKRDIVEDKPLRLHPFSKNIAFFGVDLARLRHHPELAMRQFAEVAALVKCGRYRPLLHTVYPAARAGEAFRLLQHSRHIGKVVVTFDPLDEPLHVERAPAPPPIDPKGTYLVAGGLGGFGAATARWLAGHGARHLDLVGRRGPDSPEAAQLLADLAAHGTRARAHAADIGDAGAIEAIAAQADAEGRPLRGVVHSAMHIDDAFLARLTDEQVRAVLVPKTAGGAVLDAVTRGRDLSLFLAYSSATATFGHVSQASYVAGNCYLEALVRRRRRQGLPGTAIAWGAIGGTGYVVRNDMLSLLEQAGIEPVMPEEALEAAAEFLAAGVDVAGVGRYDWGRIHALLQCVGAPRLATLLPARTAQGTLTREDIRRKLAGMAPDEAHQYIADSLTSVLAEVLQIPVEEIDHHRRLDTFGVDSLMATEALAMLRRQYDVDIPPMELLRSEGTIADIARIVQLRLGLAAGEQPGAAPPAGGKEQVTDAAARR</sequence>
<dbReference type="InterPro" id="IPR014030">
    <property type="entry name" value="Ketoacyl_synth_N"/>
</dbReference>
<dbReference type="PROSITE" id="PS00606">
    <property type="entry name" value="KS3_1"/>
    <property type="match status" value="1"/>
</dbReference>
<dbReference type="InterPro" id="IPR016039">
    <property type="entry name" value="Thiolase-like"/>
</dbReference>
<feature type="region of interest" description="Disordered" evidence="10">
    <location>
        <begin position="2559"/>
        <end position="2580"/>
    </location>
</feature>
<dbReference type="RefSeq" id="WP_344437593.1">
    <property type="nucleotide sequence ID" value="NZ_BAAASL010000019.1"/>
</dbReference>
<dbReference type="Pfam" id="PF08242">
    <property type="entry name" value="Methyltransf_12"/>
    <property type="match status" value="1"/>
</dbReference>
<evidence type="ECO:0000256" key="7">
    <source>
        <dbReference type="ARBA" id="ARBA00023268"/>
    </source>
</evidence>
<dbReference type="InterPro" id="IPR009081">
    <property type="entry name" value="PP-bd_ACP"/>
</dbReference>
<organism evidence="14 15">
    <name type="scientific">Streptomyces luteosporeus</name>
    <dbReference type="NCBI Taxonomy" id="173856"/>
    <lineage>
        <taxon>Bacteria</taxon>
        <taxon>Bacillati</taxon>
        <taxon>Actinomycetota</taxon>
        <taxon>Actinomycetes</taxon>
        <taxon>Kitasatosporales</taxon>
        <taxon>Streptomycetaceae</taxon>
        <taxon>Streptomyces</taxon>
    </lineage>
</organism>
<feature type="domain" description="Ketosynthase family 3 (KS3)" evidence="12">
    <location>
        <begin position="12"/>
        <end position="434"/>
    </location>
</feature>
<dbReference type="InterPro" id="IPR014043">
    <property type="entry name" value="Acyl_transferase_dom"/>
</dbReference>
<dbReference type="InterPro" id="IPR050091">
    <property type="entry name" value="PKS_NRPS_Biosynth_Enz"/>
</dbReference>
<evidence type="ECO:0000256" key="6">
    <source>
        <dbReference type="ARBA" id="ARBA00023194"/>
    </source>
</evidence>
<evidence type="ECO:0000259" key="12">
    <source>
        <dbReference type="PROSITE" id="PS52004"/>
    </source>
</evidence>
<keyword evidence="7" id="KW-0511">Multifunctional enzyme</keyword>
<dbReference type="Gene3D" id="3.90.180.10">
    <property type="entry name" value="Medium-chain alcohol dehydrogenases, catalytic domain"/>
    <property type="match status" value="1"/>
</dbReference>
<dbReference type="PANTHER" id="PTHR43775:SF37">
    <property type="entry name" value="SI:DKEY-61P9.11"/>
    <property type="match status" value="1"/>
</dbReference>
<dbReference type="CDD" id="cd00833">
    <property type="entry name" value="PKS"/>
    <property type="match status" value="1"/>
</dbReference>
<dbReference type="SUPFAM" id="SSF55048">
    <property type="entry name" value="Probable ACP-binding domain of malonyl-CoA ACP transacylase"/>
    <property type="match status" value="1"/>
</dbReference>
<feature type="region of interest" description="C-terminal hotdog fold" evidence="9">
    <location>
        <begin position="1104"/>
        <end position="1244"/>
    </location>
</feature>
<name>A0ABN3U0R1_9ACTN</name>
<dbReference type="PROSITE" id="PS01162">
    <property type="entry name" value="QOR_ZETA_CRYSTAL"/>
    <property type="match status" value="1"/>
</dbReference>
<evidence type="ECO:0000256" key="2">
    <source>
        <dbReference type="ARBA" id="ARBA00022450"/>
    </source>
</evidence>
<dbReference type="InterPro" id="IPR020841">
    <property type="entry name" value="PKS_Beta-ketoAc_synthase_dom"/>
</dbReference>
<dbReference type="EMBL" id="BAAASL010000019">
    <property type="protein sequence ID" value="GAA2722298.1"/>
    <property type="molecule type" value="Genomic_DNA"/>
</dbReference>
<dbReference type="SMART" id="SM00829">
    <property type="entry name" value="PKS_ER"/>
    <property type="match status" value="1"/>
</dbReference>
<dbReference type="Pfam" id="PF00550">
    <property type="entry name" value="PP-binding"/>
    <property type="match status" value="1"/>
</dbReference>
<keyword evidence="4" id="KW-0808">Transferase</keyword>
<dbReference type="InterPro" id="IPR018201">
    <property type="entry name" value="Ketoacyl_synth_AS"/>
</dbReference>
<keyword evidence="6" id="KW-0045">Antibiotic biosynthesis</keyword>
<feature type="active site" description="Proton acceptor; for dehydratase activity" evidence="9">
    <location>
        <position position="1000"/>
    </location>
</feature>
<feature type="active site" description="Proton donor; for dehydratase activity" evidence="9">
    <location>
        <position position="1161"/>
    </location>
</feature>
<dbReference type="Proteomes" id="UP001500886">
    <property type="component" value="Unassembled WGS sequence"/>
</dbReference>
<dbReference type="CDD" id="cd05195">
    <property type="entry name" value="enoyl_red"/>
    <property type="match status" value="1"/>
</dbReference>
<gene>
    <name evidence="14" type="ORF">GCM10010315_47210</name>
</gene>
<dbReference type="SMART" id="SM00826">
    <property type="entry name" value="PKS_DH"/>
    <property type="match status" value="1"/>
</dbReference>
<dbReference type="Pfam" id="PF21089">
    <property type="entry name" value="PKS_DH_N"/>
    <property type="match status" value="1"/>
</dbReference>
<dbReference type="InterPro" id="IPR020843">
    <property type="entry name" value="ER"/>
</dbReference>
<keyword evidence="5" id="KW-0521">NADP</keyword>
<evidence type="ECO:0000256" key="5">
    <source>
        <dbReference type="ARBA" id="ARBA00022857"/>
    </source>
</evidence>
<evidence type="ECO:0000259" key="13">
    <source>
        <dbReference type="PROSITE" id="PS52019"/>
    </source>
</evidence>
<dbReference type="Gene3D" id="3.40.47.10">
    <property type="match status" value="1"/>
</dbReference>
<dbReference type="InterPro" id="IPR013154">
    <property type="entry name" value="ADH-like_N"/>
</dbReference>
<dbReference type="SMART" id="SM00822">
    <property type="entry name" value="PKS_KR"/>
    <property type="match status" value="1"/>
</dbReference>
<dbReference type="InterPro" id="IPR042104">
    <property type="entry name" value="PKS_dehydratase_sf"/>
</dbReference>
<comment type="caution">
    <text evidence="14">The sequence shown here is derived from an EMBL/GenBank/DDBJ whole genome shotgun (WGS) entry which is preliminary data.</text>
</comment>
<dbReference type="PROSITE" id="PS50075">
    <property type="entry name" value="CARRIER"/>
    <property type="match status" value="1"/>
</dbReference>
<comment type="pathway">
    <text evidence="1">Antibiotic biosynthesis.</text>
</comment>
<dbReference type="PROSITE" id="PS52019">
    <property type="entry name" value="PKS_MFAS_DH"/>
    <property type="match status" value="1"/>
</dbReference>
<dbReference type="Gene3D" id="3.40.50.720">
    <property type="entry name" value="NAD(P)-binding Rossmann-like Domain"/>
    <property type="match status" value="3"/>
</dbReference>
<dbReference type="InterPro" id="IPR049551">
    <property type="entry name" value="PKS_DH_C"/>
</dbReference>
<dbReference type="InterPro" id="IPR016035">
    <property type="entry name" value="Acyl_Trfase/lysoPLipase"/>
</dbReference>
<dbReference type="Gene3D" id="3.10.129.110">
    <property type="entry name" value="Polyketide synthase dehydratase"/>
    <property type="match status" value="1"/>
</dbReference>
<dbReference type="SMART" id="SM00825">
    <property type="entry name" value="PKS_KS"/>
    <property type="match status" value="1"/>
</dbReference>
<dbReference type="PANTHER" id="PTHR43775">
    <property type="entry name" value="FATTY ACID SYNTHASE"/>
    <property type="match status" value="1"/>
</dbReference>
<keyword evidence="2" id="KW-0596">Phosphopantetheine</keyword>
<keyword evidence="3" id="KW-0597">Phosphoprotein</keyword>
<dbReference type="InterPro" id="IPR029063">
    <property type="entry name" value="SAM-dependent_MTases_sf"/>
</dbReference>
<accession>A0ABN3U0R1</accession>
<feature type="domain" description="Carrier" evidence="11">
    <location>
        <begin position="2478"/>
        <end position="2553"/>
    </location>
</feature>
<evidence type="ECO:0000256" key="9">
    <source>
        <dbReference type="PROSITE-ProRule" id="PRU01363"/>
    </source>
</evidence>
<dbReference type="InterPro" id="IPR032821">
    <property type="entry name" value="PKS_assoc"/>
</dbReference>
<dbReference type="Gene3D" id="3.40.50.150">
    <property type="entry name" value="Vaccinia Virus protein VP39"/>
    <property type="match status" value="1"/>
</dbReference>
<dbReference type="Pfam" id="PF08659">
    <property type="entry name" value="KR"/>
    <property type="match status" value="1"/>
</dbReference>
<dbReference type="InterPro" id="IPR002364">
    <property type="entry name" value="Quin_OxRdtase/zeta-crystal_CS"/>
</dbReference>
<dbReference type="SMART" id="SM00827">
    <property type="entry name" value="PKS_AT"/>
    <property type="match status" value="1"/>
</dbReference>
<dbReference type="SUPFAM" id="SSF47336">
    <property type="entry name" value="ACP-like"/>
    <property type="match status" value="1"/>
</dbReference>
<dbReference type="Pfam" id="PF08240">
    <property type="entry name" value="ADH_N"/>
    <property type="match status" value="1"/>
</dbReference>
<dbReference type="Pfam" id="PF00109">
    <property type="entry name" value="ketoacyl-synt"/>
    <property type="match status" value="1"/>
</dbReference>
<dbReference type="Gene3D" id="3.30.70.3290">
    <property type="match status" value="1"/>
</dbReference>
<evidence type="ECO:0000256" key="4">
    <source>
        <dbReference type="ARBA" id="ARBA00022679"/>
    </source>
</evidence>
<dbReference type="Gene3D" id="1.10.1200.10">
    <property type="entry name" value="ACP-like"/>
    <property type="match status" value="1"/>
</dbReference>
<feature type="compositionally biased region" description="Low complexity" evidence="10">
    <location>
        <begin position="2559"/>
        <end position="2569"/>
    </location>
</feature>
<dbReference type="InterPro" id="IPR016036">
    <property type="entry name" value="Malonyl_transacylase_ACP-bd"/>
</dbReference>
<dbReference type="InterPro" id="IPR013968">
    <property type="entry name" value="PKS_KR"/>
</dbReference>
<feature type="region of interest" description="Disordered" evidence="10">
    <location>
        <begin position="520"/>
        <end position="594"/>
    </location>
</feature>
<keyword evidence="8" id="KW-0012">Acyltransferase</keyword>
<dbReference type="InterPro" id="IPR049900">
    <property type="entry name" value="PKS_mFAS_DH"/>
</dbReference>
<evidence type="ECO:0000313" key="14">
    <source>
        <dbReference type="EMBL" id="GAA2722298.1"/>
    </source>
</evidence>
<feature type="domain" description="PKS/mFAS DH" evidence="13">
    <location>
        <begin position="970"/>
        <end position="1244"/>
    </location>
</feature>
<dbReference type="Pfam" id="PF00698">
    <property type="entry name" value="Acyl_transf_1"/>
    <property type="match status" value="1"/>
</dbReference>
<dbReference type="InterPro" id="IPR057326">
    <property type="entry name" value="KR_dom"/>
</dbReference>
<dbReference type="Gene3D" id="3.40.366.10">
    <property type="entry name" value="Malonyl-Coenzyme A Acyl Carrier Protein, domain 2"/>
    <property type="match status" value="1"/>
</dbReference>
<dbReference type="Pfam" id="PF16197">
    <property type="entry name" value="KAsynt_C_assoc"/>
    <property type="match status" value="1"/>
</dbReference>
<dbReference type="SUPFAM" id="SSF50129">
    <property type="entry name" value="GroES-like"/>
    <property type="match status" value="1"/>
</dbReference>
<dbReference type="InterPro" id="IPR036291">
    <property type="entry name" value="NAD(P)-bd_dom_sf"/>
</dbReference>
<dbReference type="PROSITE" id="PS52004">
    <property type="entry name" value="KS3_2"/>
    <property type="match status" value="1"/>
</dbReference>
<dbReference type="SUPFAM" id="SSF53901">
    <property type="entry name" value="Thiolase-like"/>
    <property type="match status" value="1"/>
</dbReference>